<dbReference type="RefSeq" id="WP_133880180.1">
    <property type="nucleotide sequence ID" value="NZ_MWIN01000012.1"/>
</dbReference>
<dbReference type="OrthoDB" id="9811746at2"/>
<evidence type="ECO:0000259" key="1">
    <source>
        <dbReference type="Pfam" id="PF08937"/>
    </source>
</evidence>
<dbReference type="EMBL" id="SOBT01000008">
    <property type="protein sequence ID" value="TDU31612.1"/>
    <property type="molecule type" value="Genomic_DNA"/>
</dbReference>
<evidence type="ECO:0000313" key="3">
    <source>
        <dbReference type="Proteomes" id="UP000295341"/>
    </source>
</evidence>
<dbReference type="Gene3D" id="3.40.50.9200">
    <property type="entry name" value="Hypothetical protein MTH538"/>
    <property type="match status" value="1"/>
</dbReference>
<dbReference type="AlphaFoldDB" id="A0A4R7PD00"/>
<feature type="domain" description="Thoeris protein ThsB TIR-like" evidence="1">
    <location>
        <begin position="10"/>
        <end position="103"/>
    </location>
</feature>
<keyword evidence="3" id="KW-1185">Reference proteome</keyword>
<sequence length="136" mass="15472">MPSLRTYSVFICHDWEYSDHYHGVCNFLNRAPNFVWKNLSVPEHDPLENDQMLQKNLRDQIRPAEVMLALAGMYSARSDSMIWEVAFARRIGLPVIGVMPRGNVQLPAMIQHAACDIVGWSEGSIVGAIRHHSLRT</sequence>
<protein>
    <submittedName>
        <fullName evidence="2">TIR-like protein DUF1863</fullName>
    </submittedName>
</protein>
<dbReference type="InterPro" id="IPR036490">
    <property type="entry name" value="ThsB_TIR-like_sf"/>
</dbReference>
<dbReference type="Proteomes" id="UP000295341">
    <property type="component" value="Unassembled WGS sequence"/>
</dbReference>
<name>A0A4R7PD00_9GAMM</name>
<evidence type="ECO:0000313" key="2">
    <source>
        <dbReference type="EMBL" id="TDU31612.1"/>
    </source>
</evidence>
<accession>A0A4R7PD00</accession>
<dbReference type="Pfam" id="PF08937">
    <property type="entry name" value="ThsB_TIR"/>
    <property type="match status" value="1"/>
</dbReference>
<proteinExistence type="predicted"/>
<comment type="caution">
    <text evidence="2">The sequence shown here is derived from an EMBL/GenBank/DDBJ whole genome shotgun (WGS) entry which is preliminary data.</text>
</comment>
<organism evidence="2 3">
    <name type="scientific">Panacagrimonas perspica</name>
    <dbReference type="NCBI Taxonomy" id="381431"/>
    <lineage>
        <taxon>Bacteria</taxon>
        <taxon>Pseudomonadati</taxon>
        <taxon>Pseudomonadota</taxon>
        <taxon>Gammaproteobacteria</taxon>
        <taxon>Nevskiales</taxon>
        <taxon>Nevskiaceae</taxon>
        <taxon>Panacagrimonas</taxon>
    </lineage>
</organism>
<gene>
    <name evidence="2" type="ORF">DFR24_0983</name>
</gene>
<dbReference type="SUPFAM" id="SSF52206">
    <property type="entry name" value="Hypothetical protein MTH538"/>
    <property type="match status" value="1"/>
</dbReference>
<dbReference type="InterPro" id="IPR015032">
    <property type="entry name" value="ThsB__TIR-like_domain"/>
</dbReference>
<reference evidence="2 3" key="1">
    <citation type="submission" date="2019-03" db="EMBL/GenBank/DDBJ databases">
        <title>Genomic Encyclopedia of Type Strains, Phase IV (KMG-IV): sequencing the most valuable type-strain genomes for metagenomic binning, comparative biology and taxonomic classification.</title>
        <authorList>
            <person name="Goeker M."/>
        </authorList>
    </citation>
    <scope>NUCLEOTIDE SEQUENCE [LARGE SCALE GENOMIC DNA]</scope>
    <source>
        <strain evidence="2 3">DSM 26377</strain>
    </source>
</reference>